<evidence type="ECO:0000313" key="2">
    <source>
        <dbReference type="Proteomes" id="UP000094776"/>
    </source>
</evidence>
<dbReference type="Proteomes" id="UP000094776">
    <property type="component" value="Chromosome 2"/>
</dbReference>
<protein>
    <recommendedName>
        <fullName evidence="3">SOS response associated peptidase (SRAP)</fullName>
    </recommendedName>
</protein>
<proteinExistence type="predicted"/>
<name>A0A1B4PY42_BURCE</name>
<dbReference type="SUPFAM" id="SSF143081">
    <property type="entry name" value="BB1717-like"/>
    <property type="match status" value="1"/>
</dbReference>
<dbReference type="EMBL" id="CP013444">
    <property type="protein sequence ID" value="AOK18690.1"/>
    <property type="molecule type" value="Genomic_DNA"/>
</dbReference>
<dbReference type="Gene3D" id="3.90.1680.10">
    <property type="entry name" value="SOS response associated peptidase-like"/>
    <property type="match status" value="1"/>
</dbReference>
<gene>
    <name evidence="1" type="ORF">WT26_22000</name>
</gene>
<sequence>MHVACLWSRWTKPGEPDLLLFAVITDDPPPEIEAAGRDRCIILIKPGNIETWRNPSASNLDAMYAIVDDKDRPYYEHKLAA</sequence>
<dbReference type="AlphaFoldDB" id="A0A1B4PY42"/>
<evidence type="ECO:0000313" key="1">
    <source>
        <dbReference type="EMBL" id="AOK18690.1"/>
    </source>
</evidence>
<organism evidence="1 2">
    <name type="scientific">Burkholderia cepacia</name>
    <name type="common">Pseudomonas cepacia</name>
    <dbReference type="NCBI Taxonomy" id="292"/>
    <lineage>
        <taxon>Bacteria</taxon>
        <taxon>Pseudomonadati</taxon>
        <taxon>Pseudomonadota</taxon>
        <taxon>Betaproteobacteria</taxon>
        <taxon>Burkholderiales</taxon>
        <taxon>Burkholderiaceae</taxon>
        <taxon>Burkholderia</taxon>
        <taxon>Burkholderia cepacia complex</taxon>
    </lineage>
</organism>
<dbReference type="InterPro" id="IPR036590">
    <property type="entry name" value="SRAP-like"/>
</dbReference>
<reference evidence="1 2" key="1">
    <citation type="submission" date="2015-12" db="EMBL/GenBank/DDBJ databases">
        <title>Diversity of Burkholderia near neighbor genomes.</title>
        <authorList>
            <person name="Sahl J."/>
            <person name="Wagner D."/>
            <person name="Keim P."/>
        </authorList>
    </citation>
    <scope>NUCLEOTIDE SEQUENCE [LARGE SCALE GENOMIC DNA]</scope>
    <source>
        <strain evidence="1 2">MSMB1184WGS</strain>
    </source>
</reference>
<evidence type="ECO:0008006" key="3">
    <source>
        <dbReference type="Google" id="ProtNLM"/>
    </source>
</evidence>
<accession>A0A1B4PY42</accession>